<evidence type="ECO:0000256" key="5">
    <source>
        <dbReference type="ARBA" id="ARBA00022833"/>
    </source>
</evidence>
<dbReference type="RefSeq" id="WP_182846541.1">
    <property type="nucleotide sequence ID" value="NZ_BAAALP010000021.1"/>
</dbReference>
<dbReference type="Proteomes" id="UP000572680">
    <property type="component" value="Unassembled WGS sequence"/>
</dbReference>
<gene>
    <name evidence="11" type="ORF">HNR61_006126</name>
</gene>
<evidence type="ECO:0000259" key="10">
    <source>
        <dbReference type="Pfam" id="PF02868"/>
    </source>
</evidence>
<evidence type="ECO:0000313" key="12">
    <source>
        <dbReference type="Proteomes" id="UP000572680"/>
    </source>
</evidence>
<dbReference type="InterPro" id="IPR011042">
    <property type="entry name" value="6-blade_b-propeller_TolB-like"/>
</dbReference>
<dbReference type="Gene3D" id="1.10.390.10">
    <property type="entry name" value="Neutral Protease Domain 2"/>
    <property type="match status" value="1"/>
</dbReference>
<organism evidence="11 12">
    <name type="scientific">Actinomadura namibiensis</name>
    <dbReference type="NCBI Taxonomy" id="182080"/>
    <lineage>
        <taxon>Bacteria</taxon>
        <taxon>Bacillati</taxon>
        <taxon>Actinomycetota</taxon>
        <taxon>Actinomycetes</taxon>
        <taxon>Streptosporangiales</taxon>
        <taxon>Thermomonosporaceae</taxon>
        <taxon>Actinomadura</taxon>
    </lineage>
</organism>
<keyword evidence="8" id="KW-0732">Signal</keyword>
<dbReference type="Gene3D" id="3.10.170.10">
    <property type="match status" value="1"/>
</dbReference>
<dbReference type="InterPro" id="IPR050728">
    <property type="entry name" value="Zinc_Metalloprotease_M4"/>
</dbReference>
<dbReference type="CDD" id="cd09597">
    <property type="entry name" value="M4_TLP"/>
    <property type="match status" value="1"/>
</dbReference>
<feature type="active site" description="Proton donor" evidence="7">
    <location>
        <position position="470"/>
    </location>
</feature>
<dbReference type="AlphaFoldDB" id="A0A7W3LUD8"/>
<evidence type="ECO:0000313" key="11">
    <source>
        <dbReference type="EMBL" id="MBA8954469.1"/>
    </source>
</evidence>
<dbReference type="Gene3D" id="2.120.10.30">
    <property type="entry name" value="TolB, C-terminal domain"/>
    <property type="match status" value="1"/>
</dbReference>
<evidence type="ECO:0000256" key="3">
    <source>
        <dbReference type="ARBA" id="ARBA00022723"/>
    </source>
</evidence>
<keyword evidence="6" id="KW-0482">Metalloprotease</keyword>
<evidence type="ECO:0000256" key="4">
    <source>
        <dbReference type="ARBA" id="ARBA00022801"/>
    </source>
</evidence>
<dbReference type="PANTHER" id="PTHR33794">
    <property type="entry name" value="BACILLOLYSIN"/>
    <property type="match status" value="1"/>
</dbReference>
<feature type="chain" id="PRO_5031004250" evidence="8">
    <location>
        <begin position="30"/>
        <end position="872"/>
    </location>
</feature>
<evidence type="ECO:0000256" key="8">
    <source>
        <dbReference type="SAM" id="SignalP"/>
    </source>
</evidence>
<dbReference type="GO" id="GO:0046872">
    <property type="term" value="F:metal ion binding"/>
    <property type="evidence" value="ECO:0007669"/>
    <property type="project" value="UniProtKB-KW"/>
</dbReference>
<dbReference type="PANTHER" id="PTHR33794:SF1">
    <property type="entry name" value="BACILLOLYSIN"/>
    <property type="match status" value="1"/>
</dbReference>
<feature type="domain" description="Peptidase M4 C-terminal" evidence="10">
    <location>
        <begin position="389"/>
        <end position="543"/>
    </location>
</feature>
<comment type="caution">
    <text evidence="11">The sequence shown here is derived from an EMBL/GenBank/DDBJ whole genome shotgun (WGS) entry which is preliminary data.</text>
</comment>
<evidence type="ECO:0000259" key="9">
    <source>
        <dbReference type="Pfam" id="PF01447"/>
    </source>
</evidence>
<accession>A0A7W3LUD8</accession>
<keyword evidence="4 11" id="KW-0378">Hydrolase</keyword>
<evidence type="ECO:0000256" key="7">
    <source>
        <dbReference type="PIRSR" id="PIRSR623612-1"/>
    </source>
</evidence>
<keyword evidence="5" id="KW-0862">Zinc</keyword>
<name>A0A7W3LUD8_ACTNM</name>
<dbReference type="EC" id="3.4.24.28" evidence="11"/>
<evidence type="ECO:0000256" key="1">
    <source>
        <dbReference type="ARBA" id="ARBA00009388"/>
    </source>
</evidence>
<dbReference type="GO" id="GO:0006508">
    <property type="term" value="P:proteolysis"/>
    <property type="evidence" value="ECO:0007669"/>
    <property type="project" value="UniProtKB-KW"/>
</dbReference>
<dbReference type="EMBL" id="JACJIA010000009">
    <property type="protein sequence ID" value="MBA8954469.1"/>
    <property type="molecule type" value="Genomic_DNA"/>
</dbReference>
<feature type="signal peptide" evidence="8">
    <location>
        <begin position="1"/>
        <end position="29"/>
    </location>
</feature>
<comment type="similarity">
    <text evidence="1">Belongs to the peptidase M4 family.</text>
</comment>
<reference evidence="11 12" key="1">
    <citation type="submission" date="2020-08" db="EMBL/GenBank/DDBJ databases">
        <title>Genomic Encyclopedia of Type Strains, Phase IV (KMG-IV): sequencing the most valuable type-strain genomes for metagenomic binning, comparative biology and taxonomic classification.</title>
        <authorList>
            <person name="Goeker M."/>
        </authorList>
    </citation>
    <scope>NUCLEOTIDE SEQUENCE [LARGE SCALE GENOMIC DNA]</scope>
    <source>
        <strain evidence="11 12">DSM 44197</strain>
    </source>
</reference>
<keyword evidence="12" id="KW-1185">Reference proteome</keyword>
<evidence type="ECO:0000256" key="2">
    <source>
        <dbReference type="ARBA" id="ARBA00022670"/>
    </source>
</evidence>
<evidence type="ECO:0000256" key="6">
    <source>
        <dbReference type="ARBA" id="ARBA00023049"/>
    </source>
</evidence>
<proteinExistence type="inferred from homology"/>
<dbReference type="Pfam" id="PF01447">
    <property type="entry name" value="Peptidase_M4"/>
    <property type="match status" value="1"/>
</dbReference>
<protein>
    <submittedName>
        <fullName evidence="11">Bacillolysin</fullName>
        <ecNumber evidence="11">3.4.24.28</ecNumber>
    </submittedName>
</protein>
<dbReference type="InterPro" id="IPR027268">
    <property type="entry name" value="Peptidase_M4/M1_CTD_sf"/>
</dbReference>
<keyword evidence="3" id="KW-0479">Metal-binding</keyword>
<dbReference type="Pfam" id="PF02868">
    <property type="entry name" value="Peptidase_M4_C"/>
    <property type="match status" value="1"/>
</dbReference>
<dbReference type="SUPFAM" id="SSF69304">
    <property type="entry name" value="Tricorn protease N-terminal domain"/>
    <property type="match status" value="1"/>
</dbReference>
<feature type="active site" evidence="7">
    <location>
        <position position="379"/>
    </location>
</feature>
<dbReference type="PRINTS" id="PR00730">
    <property type="entry name" value="THERMOLYSIN"/>
</dbReference>
<feature type="domain" description="Peptidase M4" evidence="9">
    <location>
        <begin position="231"/>
        <end position="386"/>
    </location>
</feature>
<dbReference type="InterPro" id="IPR013856">
    <property type="entry name" value="Peptidase_M4_domain"/>
</dbReference>
<sequence>MSPRYPLLIGGAAMTALLGSTLAPVAATADPAPVIEKRSGTASPALVSGLNERAASGDPVAAARTHLADPRYKIKNPGAELAPLGVVRDGADETVRLQQRHHGVPVLGGHYLVRFRTERGARRVVGAGGRFQTALTVPTTPAVPERIARGVALGQTGDLATRLGERAATAEPRGLVVLPRGGGQLAWHFVVRGEEHGAPTLREVYVDARTGALALAYDRLRHAAEGPVAATGKLAKSGRQVTVNAFRRADGKIELRDRGRGAEIVTFDAQKRDVARYEGGPVPADTPVVASGSTVFGPEATETGAVDAHWAAGQVYDFYKALGRNGLDDRNGPIHSVVNVTSGGQMYFNAFWDGTKMVYGGGGPDHHSLAAALDVDGHEMTHGVIEHSANLVYFGQAGAINEGLADYFGNAIETRVHGRPMTASGAGLIGEDMCRTAEAAKCAIRDLNDGRRADRDYIGVTGQLDNAGVHLNSTIFSGALWDVRERIGGAKADKLVYKALTEYMTPLDDFTDARRAVEAAARAMKLTGGERRAVRAAFDAHGVTPGWEKRIGVDSRLLLPNVTAPNARPAAAGDRYAIAQSDATRTEPSAVYTGTARGKRPTRFSPRTGGIVQGLDTDGRTVAWGELNATTGVSRVLVRPFDRSAPPKEVFSGEGWVNDVAVDGRNVAFTFVNHAATDANVWLSRNGGRAAELTPGPEMSLQTSAKGGRIAYQKPTSGGVAVHDAATGKETVVRVKGTVQWPTLTRTSLLFALNTDADRRSAIKKVNLDGTGLTDLRPEGDRLSWLSGLDVDAADRWVTIGAYPAAATYANENLPKLFQFPLAGGEPRRYSCNRGQQGAFAATAGRGAVWLDGTRARPDLVTRTGPTRALCR</sequence>
<dbReference type="SUPFAM" id="SSF55486">
    <property type="entry name" value="Metalloproteases ('zincins'), catalytic domain"/>
    <property type="match status" value="1"/>
</dbReference>
<keyword evidence="2" id="KW-0645">Protease</keyword>
<dbReference type="InterPro" id="IPR023612">
    <property type="entry name" value="Peptidase_M4"/>
</dbReference>
<dbReference type="InterPro" id="IPR001570">
    <property type="entry name" value="Peptidase_M4_C_domain"/>
</dbReference>
<dbReference type="GO" id="GO:0004222">
    <property type="term" value="F:metalloendopeptidase activity"/>
    <property type="evidence" value="ECO:0007669"/>
    <property type="project" value="InterPro"/>
</dbReference>